<protein>
    <submittedName>
        <fullName evidence="4">Regulatory protein, luxR family</fullName>
    </submittedName>
</protein>
<dbReference type="Pfam" id="PF00196">
    <property type="entry name" value="GerE"/>
    <property type="match status" value="1"/>
</dbReference>
<organism evidence="4 5">
    <name type="scientific">Olleya namhaensis</name>
    <dbReference type="NCBI Taxonomy" id="1144750"/>
    <lineage>
        <taxon>Bacteria</taxon>
        <taxon>Pseudomonadati</taxon>
        <taxon>Bacteroidota</taxon>
        <taxon>Flavobacteriia</taxon>
        <taxon>Flavobacteriales</taxon>
        <taxon>Flavobacteriaceae</taxon>
    </lineage>
</organism>
<dbReference type="AlphaFoldDB" id="A0A1I3MQ58"/>
<keyword evidence="1" id="KW-0175">Coiled coil</keyword>
<keyword evidence="2" id="KW-0472">Membrane</keyword>
<keyword evidence="5" id="KW-1185">Reference proteome</keyword>
<dbReference type="Gene3D" id="2.60.40.10">
    <property type="entry name" value="Immunoglobulins"/>
    <property type="match status" value="1"/>
</dbReference>
<evidence type="ECO:0000313" key="5">
    <source>
        <dbReference type="Proteomes" id="UP000199559"/>
    </source>
</evidence>
<feature type="domain" description="HTH luxR-type" evidence="3">
    <location>
        <begin position="883"/>
        <end position="940"/>
    </location>
</feature>
<evidence type="ECO:0000256" key="2">
    <source>
        <dbReference type="SAM" id="Phobius"/>
    </source>
</evidence>
<dbReference type="InterPro" id="IPR011047">
    <property type="entry name" value="Quinoprotein_ADH-like_sf"/>
</dbReference>
<evidence type="ECO:0000313" key="4">
    <source>
        <dbReference type="EMBL" id="SFI98950.1"/>
    </source>
</evidence>
<proteinExistence type="predicted"/>
<dbReference type="InterPro" id="IPR015943">
    <property type="entry name" value="WD40/YVTN_repeat-like_dom_sf"/>
</dbReference>
<reference evidence="5" key="1">
    <citation type="submission" date="2016-10" db="EMBL/GenBank/DDBJ databases">
        <authorList>
            <person name="Varghese N."/>
            <person name="Submissions S."/>
        </authorList>
    </citation>
    <scope>NUCLEOTIDE SEQUENCE [LARGE SCALE GENOMIC DNA]</scope>
    <source>
        <strain evidence="5">DSM 28881</strain>
    </source>
</reference>
<dbReference type="STRING" id="1144750.SAMN05443431_103250"/>
<sequence length="943" mass="108478">MLYRQQTSYRSLSKVLFLLCFILNVHVLFAQDLPPIQYFSPKQYEAENQNWEISQGKDKHIYIANSKGLLEFNGADWMLYPSPNKTIIRSVNVVDNKIYTGSYMEFGFWSKTQVGALAYTSLSEKVKERLLEDEQFWKITNLDNWLLFQSLNRIYVYNLETDSFKIITSEVGIIKMFKVDNTIYYQDRAKGLLKLENGEPKVIIGASAFNQKIIVGVYDVDNQLLVVTQNHGVYRLEDGKAKVWSESLNKTLVDYSIYSSIRLKDNSLVFGTISNGLLRVDLEGNIKQVINQSNGLGNNTVLSVFEDVDSNIWLGLDNGINYINKNAPFKIFNDDKGVLGTVYTSVIFDNILYLGTNQGVFYKKENDTEFKAIKNTKGQVWNLKVIGNQLFCGHNTGSFLIKDTVATKIASIDGTWDFKTIKNHPNLLLQGNYNGLNILEKQGDTWRFRNKIEGFDNSSRFFVFSEENKIFVNHEYKGVFKINVDADFRKVVSVSKIETLEKGLFSSLTEYNGALYYATEHGVFKKKASESDFVKDTILSQLYEEQGYASGRLIVDKNTNALWVITQKGVNYISPGKLSTTPEITFVALPNSLREGLSGYESLSNIKPNIYLFGTSKGYITLDISKIHSKNYQVSINAINKTPLSTSKTLIDLQEESNFANKENNLEFAYSVAEFDKYLEAEYSHKLEGLYDNWSKWDTKASILYKNLSYGDYVFKVKARVGGKALENQATHTFTIARPWYLSNLMVVLYFILGFVVSLLINYFYKLYYRKQKEKLVLKSNQELELKDFETKQQLMALNNEKLRQEIESKNRELAISTMSLIKKNEFLNTIKSELNDKVKDSNLKSVIRIIDKNINNKDDWNLFEEAFNNADKDFLKKVKSRHLTLTSNDLRLCAYLRLNLSSKEIAPLLNISPRSVEVKRYRLRKKMELEHDVNLTDYILSI</sequence>
<dbReference type="InterPro" id="IPR013783">
    <property type="entry name" value="Ig-like_fold"/>
</dbReference>
<evidence type="ECO:0000256" key="1">
    <source>
        <dbReference type="SAM" id="Coils"/>
    </source>
</evidence>
<dbReference type="Pfam" id="PF07495">
    <property type="entry name" value="Y_Y_Y"/>
    <property type="match status" value="1"/>
</dbReference>
<dbReference type="InterPro" id="IPR011123">
    <property type="entry name" value="Y_Y_Y"/>
</dbReference>
<evidence type="ECO:0000259" key="3">
    <source>
        <dbReference type="SMART" id="SM00421"/>
    </source>
</evidence>
<dbReference type="EMBL" id="FORM01000003">
    <property type="protein sequence ID" value="SFI98950.1"/>
    <property type="molecule type" value="Genomic_DNA"/>
</dbReference>
<dbReference type="GO" id="GO:0006355">
    <property type="term" value="P:regulation of DNA-templated transcription"/>
    <property type="evidence" value="ECO:0007669"/>
    <property type="project" value="InterPro"/>
</dbReference>
<feature type="transmembrane region" description="Helical" evidence="2">
    <location>
        <begin position="740"/>
        <end position="765"/>
    </location>
</feature>
<keyword evidence="2" id="KW-0812">Transmembrane</keyword>
<accession>A0A1I3MQ58</accession>
<dbReference type="Gene3D" id="1.10.10.10">
    <property type="entry name" value="Winged helix-like DNA-binding domain superfamily/Winged helix DNA-binding domain"/>
    <property type="match status" value="1"/>
</dbReference>
<dbReference type="SUPFAM" id="SSF50998">
    <property type="entry name" value="Quinoprotein alcohol dehydrogenase-like"/>
    <property type="match status" value="1"/>
</dbReference>
<dbReference type="InterPro" id="IPR036388">
    <property type="entry name" value="WH-like_DNA-bd_sf"/>
</dbReference>
<dbReference type="GO" id="GO:0003677">
    <property type="term" value="F:DNA binding"/>
    <property type="evidence" value="ECO:0007669"/>
    <property type="project" value="InterPro"/>
</dbReference>
<dbReference type="InterPro" id="IPR016032">
    <property type="entry name" value="Sig_transdc_resp-reg_C-effctor"/>
</dbReference>
<gene>
    <name evidence="4" type="ORF">SAMN05443431_103250</name>
</gene>
<dbReference type="Gene3D" id="2.130.10.10">
    <property type="entry name" value="YVTN repeat-like/Quinoprotein amine dehydrogenase"/>
    <property type="match status" value="1"/>
</dbReference>
<dbReference type="InterPro" id="IPR000792">
    <property type="entry name" value="Tscrpt_reg_LuxR_C"/>
</dbReference>
<feature type="coiled-coil region" evidence="1">
    <location>
        <begin position="786"/>
        <end position="820"/>
    </location>
</feature>
<dbReference type="SMART" id="SM00421">
    <property type="entry name" value="HTH_LUXR"/>
    <property type="match status" value="1"/>
</dbReference>
<name>A0A1I3MQ58_9FLAO</name>
<dbReference type="SUPFAM" id="SSF46894">
    <property type="entry name" value="C-terminal effector domain of the bipartite response regulators"/>
    <property type="match status" value="1"/>
</dbReference>
<keyword evidence="2" id="KW-1133">Transmembrane helix</keyword>
<dbReference type="Proteomes" id="UP000199559">
    <property type="component" value="Unassembled WGS sequence"/>
</dbReference>